<dbReference type="GO" id="GO:0046797">
    <property type="term" value="P:viral procapsid maturation"/>
    <property type="evidence" value="ECO:0007669"/>
    <property type="project" value="UniProtKB-KW"/>
</dbReference>
<feature type="region of interest" description="Disordered" evidence="6">
    <location>
        <begin position="1"/>
        <end position="36"/>
    </location>
</feature>
<dbReference type="GeneID" id="29068911"/>
<evidence type="ECO:0000256" key="6">
    <source>
        <dbReference type="SAM" id="MobiDB-lite"/>
    </source>
</evidence>
<feature type="region of interest" description="Disordered" evidence="6">
    <location>
        <begin position="241"/>
        <end position="316"/>
    </location>
</feature>
<keyword evidence="4" id="KW-0118">Viral capsid assembly</keyword>
<evidence type="ECO:0000259" key="7">
    <source>
        <dbReference type="Pfam" id="PF04586"/>
    </source>
</evidence>
<proteinExistence type="predicted"/>
<evidence type="ECO:0000313" key="8">
    <source>
        <dbReference type="EMBL" id="AOE44285.1"/>
    </source>
</evidence>
<name>A0A1B3AZV4_9CAUD</name>
<keyword evidence="5" id="KW-1273">Viral capsid maturation</keyword>
<feature type="domain" description="Prohead serine protease" evidence="7">
    <location>
        <begin position="28"/>
        <end position="216"/>
    </location>
</feature>
<evidence type="ECO:0000256" key="5">
    <source>
        <dbReference type="ARBA" id="ARBA00023045"/>
    </source>
</evidence>
<organism evidence="8 9">
    <name type="scientific">Gordonia phage Eyre</name>
    <dbReference type="NCBI Taxonomy" id="1887646"/>
    <lineage>
        <taxon>Viruses</taxon>
        <taxon>Duplodnaviria</taxon>
        <taxon>Heunggongvirae</taxon>
        <taxon>Uroviricota</taxon>
        <taxon>Caudoviricetes</taxon>
        <taxon>Eyrevirus</taxon>
        <taxon>Eyrevirus eyre</taxon>
    </lineage>
</organism>
<evidence type="ECO:0000256" key="1">
    <source>
        <dbReference type="ARBA" id="ARBA00022612"/>
    </source>
</evidence>
<keyword evidence="1" id="KW-1188">Viral release from host cell</keyword>
<dbReference type="GO" id="GO:0008233">
    <property type="term" value="F:peptidase activity"/>
    <property type="evidence" value="ECO:0007669"/>
    <property type="project" value="UniProtKB-KW"/>
</dbReference>
<keyword evidence="9" id="KW-1185">Reference proteome</keyword>
<feature type="compositionally biased region" description="Basic and acidic residues" evidence="6">
    <location>
        <begin position="279"/>
        <end position="316"/>
    </location>
</feature>
<dbReference type="Proteomes" id="UP000201149">
    <property type="component" value="Segment"/>
</dbReference>
<accession>A0A1B3AZV4</accession>
<evidence type="ECO:0000256" key="2">
    <source>
        <dbReference type="ARBA" id="ARBA00022670"/>
    </source>
</evidence>
<keyword evidence="3" id="KW-0378">Hydrolase</keyword>
<dbReference type="KEGG" id="vg:29068911"/>
<protein>
    <submittedName>
        <fullName evidence="8">Capsid maturation protease</fullName>
    </submittedName>
</protein>
<dbReference type="GO" id="GO:0006508">
    <property type="term" value="P:proteolysis"/>
    <property type="evidence" value="ECO:0007669"/>
    <property type="project" value="UniProtKB-KW"/>
</dbReference>
<dbReference type="EMBL" id="KX557277">
    <property type="protein sequence ID" value="AOE44285.1"/>
    <property type="molecule type" value="Genomic_DNA"/>
</dbReference>
<evidence type="ECO:0000313" key="9">
    <source>
        <dbReference type="Proteomes" id="UP000201149"/>
    </source>
</evidence>
<feature type="compositionally biased region" description="Basic and acidic residues" evidence="6">
    <location>
        <begin position="1"/>
        <end position="12"/>
    </location>
</feature>
<dbReference type="InterPro" id="IPR054613">
    <property type="entry name" value="Peptidase_S78_dom"/>
</dbReference>
<feature type="compositionally biased region" description="Basic and acidic residues" evidence="6">
    <location>
        <begin position="245"/>
        <end position="255"/>
    </location>
</feature>
<keyword evidence="2 8" id="KW-0645">Protease</keyword>
<sequence length="316" mass="35547">MKTKARKAERPPLEGVLREAPFSLRSDDDGGEQNDGLTLDGYGAVFNRETIIDSWEGKFKEKIAPGSMKRSFRETPPRIQFDHGRHPMIGSIPIAKIERIAEEVDPELAPEGGAHVIARIFDNWLMQPVRDAIEAQAVDGMSFRFGVVREQWQTADGKVIRDDEELMAVLRATWYEDVPDEELPLRTLKELKVPEMGPVVWPAYADTSVSVRSKVIDLGRLHEPEQRKLLAQAVFIADAAEQDDDAQRDTGDPVVERPAPSAPSEAEPRADAQQSTGRVGERPSKQSPVRDIDLVLRNQRDSLITHKSKEYNRVRK</sequence>
<dbReference type="OrthoDB" id="5893at10239"/>
<dbReference type="Pfam" id="PF04586">
    <property type="entry name" value="Peptidase_S78"/>
    <property type="match status" value="1"/>
</dbReference>
<evidence type="ECO:0000256" key="3">
    <source>
        <dbReference type="ARBA" id="ARBA00022801"/>
    </source>
</evidence>
<dbReference type="RefSeq" id="YP_009292396.1">
    <property type="nucleotide sequence ID" value="NC_031122.1"/>
</dbReference>
<feature type="compositionally biased region" description="Low complexity" evidence="6">
    <location>
        <begin position="256"/>
        <end position="265"/>
    </location>
</feature>
<evidence type="ECO:0000256" key="4">
    <source>
        <dbReference type="ARBA" id="ARBA00022950"/>
    </source>
</evidence>
<gene>
    <name evidence="8" type="primary">5</name>
    <name evidence="8" type="ORF">SEA_EYRE_5</name>
</gene>
<reference evidence="9" key="1">
    <citation type="submission" date="2016-07" db="EMBL/GenBank/DDBJ databases">
        <authorList>
            <person name="Florea S."/>
            <person name="Webb J.S."/>
            <person name="Jaromczyk J."/>
            <person name="Schardl C.L."/>
        </authorList>
    </citation>
    <scope>NUCLEOTIDE SEQUENCE [LARGE SCALE GENOMIC DNA]</scope>
</reference>